<accession>A0ABT2EFW2</accession>
<name>A0ABT2EFW2_9GAMM</name>
<dbReference type="InterPro" id="IPR038084">
    <property type="entry name" value="PduO/GlcC-like_sf"/>
</dbReference>
<dbReference type="Gene3D" id="3.30.450.150">
    <property type="entry name" value="Haem-degrading domain"/>
    <property type="match status" value="1"/>
</dbReference>
<dbReference type="InterPro" id="IPR005624">
    <property type="entry name" value="PduO/GlcC-like"/>
</dbReference>
<evidence type="ECO:0000313" key="1">
    <source>
        <dbReference type="EMBL" id="MCS2610374.1"/>
    </source>
</evidence>
<dbReference type="InterPro" id="IPR052517">
    <property type="entry name" value="GlcG_carb_metab_protein"/>
</dbReference>
<protein>
    <submittedName>
        <fullName evidence="1">Heme-binding protein</fullName>
    </submittedName>
</protein>
<organism evidence="1 2">
    <name type="scientific">Halomonas dongshanensis</name>
    <dbReference type="NCBI Taxonomy" id="2890835"/>
    <lineage>
        <taxon>Bacteria</taxon>
        <taxon>Pseudomonadati</taxon>
        <taxon>Pseudomonadota</taxon>
        <taxon>Gammaproteobacteria</taxon>
        <taxon>Oceanospirillales</taxon>
        <taxon>Halomonadaceae</taxon>
        <taxon>Halomonas</taxon>
    </lineage>
</organism>
<dbReference type="PANTHER" id="PTHR34309">
    <property type="entry name" value="SLR1406 PROTEIN"/>
    <property type="match status" value="1"/>
</dbReference>
<dbReference type="Proteomes" id="UP001165542">
    <property type="component" value="Unassembled WGS sequence"/>
</dbReference>
<evidence type="ECO:0000313" key="2">
    <source>
        <dbReference type="Proteomes" id="UP001165542"/>
    </source>
</evidence>
<dbReference type="EMBL" id="JAJISC010000006">
    <property type="protein sequence ID" value="MCS2610374.1"/>
    <property type="molecule type" value="Genomic_DNA"/>
</dbReference>
<proteinExistence type="predicted"/>
<reference evidence="1" key="1">
    <citation type="submission" date="2021-11" db="EMBL/GenBank/DDBJ databases">
        <title>Halomonas sp., isolated from a coastal aquaculture zone in Dongshan Bay.</title>
        <authorList>
            <person name="Lin W."/>
        </authorList>
    </citation>
    <scope>NUCLEOTIDE SEQUENCE</scope>
    <source>
        <strain evidence="1">Yzlin-01</strain>
    </source>
</reference>
<dbReference type="Pfam" id="PF03928">
    <property type="entry name" value="HbpS-like"/>
    <property type="match status" value="1"/>
</dbReference>
<dbReference type="RefSeq" id="WP_259036868.1">
    <property type="nucleotide sequence ID" value="NZ_JAJISC010000006.1"/>
</dbReference>
<keyword evidence="2" id="KW-1185">Reference proteome</keyword>
<comment type="caution">
    <text evidence="1">The sequence shown here is derived from an EMBL/GenBank/DDBJ whole genome shotgun (WGS) entry which is preliminary data.</text>
</comment>
<gene>
    <name evidence="1" type="ORF">LLY24_13720</name>
</gene>
<sequence length="139" mass="14636">MSERINTCHNVSSQGAHAIIEATVKAAKQREIPVSIAVVDRGGWLIEFHRMDGGVAGGVDGAIRKAISAAKFEEPLAKFSKMAAEEQDYIGNMPGLIPLGGAEPLKIESKTVGAVAVSGAYESLEQELAEIAVAAFDKE</sequence>
<dbReference type="SUPFAM" id="SSF143744">
    <property type="entry name" value="GlcG-like"/>
    <property type="match status" value="1"/>
</dbReference>
<dbReference type="PANTHER" id="PTHR34309:SF1">
    <property type="entry name" value="PROTEIN GLCG"/>
    <property type="match status" value="1"/>
</dbReference>